<organism evidence="1">
    <name type="scientific">marine sediment metagenome</name>
    <dbReference type="NCBI Taxonomy" id="412755"/>
    <lineage>
        <taxon>unclassified sequences</taxon>
        <taxon>metagenomes</taxon>
        <taxon>ecological metagenomes</taxon>
    </lineage>
</organism>
<gene>
    <name evidence="1" type="ORF">LCGC14_0457080</name>
</gene>
<accession>A0A0F9V340</accession>
<evidence type="ECO:0000313" key="1">
    <source>
        <dbReference type="EMBL" id="KKN67921.1"/>
    </source>
</evidence>
<comment type="caution">
    <text evidence="1">The sequence shown here is derived from an EMBL/GenBank/DDBJ whole genome shotgun (WGS) entry which is preliminary data.</text>
</comment>
<sequence>MSGLNSARFAEELTYDTSGGTGAYQAFSDVLQENPAMILFDNQSNVAVIISDDGTTNGKTFVAGEAIVLDLRTNKELTADDMSWRKLTQFFANSAAGTGFFRISYVYSS</sequence>
<dbReference type="EMBL" id="LAZR01000463">
    <property type="protein sequence ID" value="KKN67921.1"/>
    <property type="molecule type" value="Genomic_DNA"/>
</dbReference>
<reference evidence="1" key="1">
    <citation type="journal article" date="2015" name="Nature">
        <title>Complex archaea that bridge the gap between prokaryotes and eukaryotes.</title>
        <authorList>
            <person name="Spang A."/>
            <person name="Saw J.H."/>
            <person name="Jorgensen S.L."/>
            <person name="Zaremba-Niedzwiedzka K."/>
            <person name="Martijn J."/>
            <person name="Lind A.E."/>
            <person name="van Eijk R."/>
            <person name="Schleper C."/>
            <person name="Guy L."/>
            <person name="Ettema T.J."/>
        </authorList>
    </citation>
    <scope>NUCLEOTIDE SEQUENCE</scope>
</reference>
<name>A0A0F9V340_9ZZZZ</name>
<proteinExistence type="predicted"/>
<protein>
    <submittedName>
        <fullName evidence="1">Uncharacterized protein</fullName>
    </submittedName>
</protein>
<dbReference type="AlphaFoldDB" id="A0A0F9V340"/>